<evidence type="ECO:0000259" key="2">
    <source>
        <dbReference type="Pfam" id="PF00440"/>
    </source>
</evidence>
<dbReference type="Proteomes" id="UP001500888">
    <property type="component" value="Unassembled WGS sequence"/>
</dbReference>
<accession>A0ABP7HFR0</accession>
<keyword evidence="1" id="KW-0238">DNA-binding</keyword>
<gene>
    <name evidence="4" type="ORF">GCM10022226_10740</name>
</gene>
<comment type="caution">
    <text evidence="4">The sequence shown here is derived from an EMBL/GenBank/DDBJ whole genome shotgun (WGS) entry which is preliminary data.</text>
</comment>
<dbReference type="SUPFAM" id="SSF48498">
    <property type="entry name" value="Tetracyclin repressor-like, C-terminal domain"/>
    <property type="match status" value="1"/>
</dbReference>
<feature type="domain" description="HTH tetR-type" evidence="2">
    <location>
        <begin position="7"/>
        <end position="54"/>
    </location>
</feature>
<dbReference type="Pfam" id="PF17940">
    <property type="entry name" value="TetR_C_31"/>
    <property type="match status" value="1"/>
</dbReference>
<evidence type="ECO:0000313" key="4">
    <source>
        <dbReference type="EMBL" id="GAA3793316.1"/>
    </source>
</evidence>
<dbReference type="Pfam" id="PF00440">
    <property type="entry name" value="TetR_N"/>
    <property type="match status" value="1"/>
</dbReference>
<dbReference type="RefSeq" id="WP_344934881.1">
    <property type="nucleotide sequence ID" value="NZ_BAAAZR010000001.1"/>
</dbReference>
<evidence type="ECO:0000259" key="3">
    <source>
        <dbReference type="Pfam" id="PF17940"/>
    </source>
</evidence>
<dbReference type="EMBL" id="BAAAZR010000001">
    <property type="protein sequence ID" value="GAA3793316.1"/>
    <property type="molecule type" value="Genomic_DNA"/>
</dbReference>
<proteinExistence type="predicted"/>
<dbReference type="InterPro" id="IPR009057">
    <property type="entry name" value="Homeodomain-like_sf"/>
</dbReference>
<sequence length="208" mass="22298">MGNREDLLAGAKRCLYEKGYARTTARDIAAASGVVSLAAIGYHYGSKEALLNAALYQALEEWGEDLGRILEVEGAPDATPEDQFEATWAAIIQSFAANRPLWAIQFELIAHIERMPEVRQAFTAAGRQARLGLVELFRNIGSDGDEKQAEKIGSLYQALLSGVASQWLLDPDSALSGRELIQALRSVTAALGPVTAEGQTEVGSGPPL</sequence>
<feature type="domain" description="Tetracyclin repressor-like C-terminal group 31" evidence="3">
    <location>
        <begin position="81"/>
        <end position="185"/>
    </location>
</feature>
<name>A0ABP7HFR0_9ACTN</name>
<keyword evidence="5" id="KW-1185">Reference proteome</keyword>
<dbReference type="InterPro" id="IPR036271">
    <property type="entry name" value="Tet_transcr_reg_TetR-rel_C_sf"/>
</dbReference>
<dbReference type="PANTHER" id="PTHR30055:SF219">
    <property type="entry name" value="TRANSCRIPTIONAL REGULATORY PROTEIN"/>
    <property type="match status" value="1"/>
</dbReference>
<dbReference type="SUPFAM" id="SSF46689">
    <property type="entry name" value="Homeodomain-like"/>
    <property type="match status" value="1"/>
</dbReference>
<evidence type="ECO:0000256" key="1">
    <source>
        <dbReference type="ARBA" id="ARBA00023125"/>
    </source>
</evidence>
<dbReference type="InterPro" id="IPR050109">
    <property type="entry name" value="HTH-type_TetR-like_transc_reg"/>
</dbReference>
<dbReference type="Gene3D" id="1.10.357.10">
    <property type="entry name" value="Tetracycline Repressor, domain 2"/>
    <property type="match status" value="1"/>
</dbReference>
<organism evidence="4 5">
    <name type="scientific">Sphaerisporangium flaviroseum</name>
    <dbReference type="NCBI Taxonomy" id="509199"/>
    <lineage>
        <taxon>Bacteria</taxon>
        <taxon>Bacillati</taxon>
        <taxon>Actinomycetota</taxon>
        <taxon>Actinomycetes</taxon>
        <taxon>Streptosporangiales</taxon>
        <taxon>Streptosporangiaceae</taxon>
        <taxon>Sphaerisporangium</taxon>
    </lineage>
</organism>
<protein>
    <submittedName>
        <fullName evidence="4">TetR/AcrR family transcriptional regulator</fullName>
    </submittedName>
</protein>
<dbReference type="InterPro" id="IPR001647">
    <property type="entry name" value="HTH_TetR"/>
</dbReference>
<dbReference type="PANTHER" id="PTHR30055">
    <property type="entry name" value="HTH-TYPE TRANSCRIPTIONAL REGULATOR RUTR"/>
    <property type="match status" value="1"/>
</dbReference>
<dbReference type="InterPro" id="IPR041583">
    <property type="entry name" value="TetR_C_31"/>
</dbReference>
<reference evidence="5" key="1">
    <citation type="journal article" date="2019" name="Int. J. Syst. Evol. Microbiol.">
        <title>The Global Catalogue of Microorganisms (GCM) 10K type strain sequencing project: providing services to taxonomists for standard genome sequencing and annotation.</title>
        <authorList>
            <consortium name="The Broad Institute Genomics Platform"/>
            <consortium name="The Broad Institute Genome Sequencing Center for Infectious Disease"/>
            <person name="Wu L."/>
            <person name="Ma J."/>
        </authorList>
    </citation>
    <scope>NUCLEOTIDE SEQUENCE [LARGE SCALE GENOMIC DNA]</scope>
    <source>
        <strain evidence="5">JCM 16908</strain>
    </source>
</reference>
<evidence type="ECO:0000313" key="5">
    <source>
        <dbReference type="Proteomes" id="UP001500888"/>
    </source>
</evidence>